<dbReference type="InterPro" id="IPR001579">
    <property type="entry name" value="Glyco_hydro_18_chit_AS"/>
</dbReference>
<dbReference type="Proteomes" id="UP001085076">
    <property type="component" value="Miscellaneous, Linkage group lg05"/>
</dbReference>
<protein>
    <recommendedName>
        <fullName evidence="1">chitinase</fullName>
        <ecNumber evidence="1">3.2.1.14</ecNumber>
    </recommendedName>
</protein>
<feature type="domain" description="GH18" evidence="4">
    <location>
        <begin position="1"/>
        <end position="171"/>
    </location>
</feature>
<evidence type="ECO:0000313" key="6">
    <source>
        <dbReference type="Proteomes" id="UP001085076"/>
    </source>
</evidence>
<dbReference type="InterPro" id="IPR001223">
    <property type="entry name" value="Glyco_hydro18_cat"/>
</dbReference>
<dbReference type="PANTHER" id="PTHR45708">
    <property type="entry name" value="ENDOCHITINASE"/>
    <property type="match status" value="1"/>
</dbReference>
<dbReference type="GO" id="GO:0005975">
    <property type="term" value="P:carbohydrate metabolic process"/>
    <property type="evidence" value="ECO:0007669"/>
    <property type="project" value="InterPro"/>
</dbReference>
<reference evidence="5" key="1">
    <citation type="submission" date="2021-03" db="EMBL/GenBank/DDBJ databases">
        <authorList>
            <person name="Li Z."/>
            <person name="Yang C."/>
        </authorList>
    </citation>
    <scope>NUCLEOTIDE SEQUENCE</scope>
    <source>
        <strain evidence="5">Dzin_1.0</strain>
        <tissue evidence="5">Leaf</tissue>
    </source>
</reference>
<keyword evidence="2" id="KW-0378">Hydrolase</keyword>
<dbReference type="InterPro" id="IPR017853">
    <property type="entry name" value="GH"/>
</dbReference>
<proteinExistence type="predicted"/>
<dbReference type="PANTHER" id="PTHR45708:SF49">
    <property type="entry name" value="ENDOCHITINASE"/>
    <property type="match status" value="1"/>
</dbReference>
<dbReference type="PROSITE" id="PS01095">
    <property type="entry name" value="GH18_1"/>
    <property type="match status" value="1"/>
</dbReference>
<keyword evidence="6" id="KW-1185">Reference proteome</keyword>
<reference evidence="5" key="2">
    <citation type="journal article" date="2022" name="Hortic Res">
        <title>The genome of Dioscorea zingiberensis sheds light on the biosynthesis, origin and evolution of the medicinally important diosgenin saponins.</title>
        <authorList>
            <person name="Li Y."/>
            <person name="Tan C."/>
            <person name="Li Z."/>
            <person name="Guo J."/>
            <person name="Li S."/>
            <person name="Chen X."/>
            <person name="Wang C."/>
            <person name="Dai X."/>
            <person name="Yang H."/>
            <person name="Song W."/>
            <person name="Hou L."/>
            <person name="Xu J."/>
            <person name="Tong Z."/>
            <person name="Xu A."/>
            <person name="Yuan X."/>
            <person name="Wang W."/>
            <person name="Yang Q."/>
            <person name="Chen L."/>
            <person name="Sun Z."/>
            <person name="Wang K."/>
            <person name="Pan B."/>
            <person name="Chen J."/>
            <person name="Bao Y."/>
            <person name="Liu F."/>
            <person name="Qi X."/>
            <person name="Gang D.R."/>
            <person name="Wen J."/>
            <person name="Li J."/>
        </authorList>
    </citation>
    <scope>NUCLEOTIDE SEQUENCE</scope>
    <source>
        <strain evidence="5">Dzin_1.0</strain>
    </source>
</reference>
<dbReference type="GO" id="GO:0005576">
    <property type="term" value="C:extracellular region"/>
    <property type="evidence" value="ECO:0007669"/>
    <property type="project" value="TreeGrafter"/>
</dbReference>
<evidence type="ECO:0000313" key="5">
    <source>
        <dbReference type="EMBL" id="KAJ0972704.1"/>
    </source>
</evidence>
<dbReference type="PROSITE" id="PS51910">
    <property type="entry name" value="GH18_2"/>
    <property type="match status" value="1"/>
</dbReference>
<evidence type="ECO:0000256" key="2">
    <source>
        <dbReference type="ARBA" id="ARBA00022801"/>
    </source>
</evidence>
<dbReference type="EC" id="3.2.1.14" evidence="1"/>
<comment type="caution">
    <text evidence="5">The sequence shown here is derived from an EMBL/GenBank/DDBJ whole genome shotgun (WGS) entry which is preliminary data.</text>
</comment>
<dbReference type="SUPFAM" id="SSF51445">
    <property type="entry name" value="(Trans)glycosidases"/>
    <property type="match status" value="1"/>
</dbReference>
<evidence type="ECO:0000256" key="1">
    <source>
        <dbReference type="ARBA" id="ARBA00012729"/>
    </source>
</evidence>
<dbReference type="OrthoDB" id="1705245at2759"/>
<dbReference type="GO" id="GO:0008843">
    <property type="term" value="F:endochitinase activity"/>
    <property type="evidence" value="ECO:0007669"/>
    <property type="project" value="UniProtKB-EC"/>
</dbReference>
<gene>
    <name evidence="5" type="ORF">J5N97_020663</name>
</gene>
<accession>A0A9D5CH14</accession>
<name>A0A9D5CH14_9LILI</name>
<dbReference type="EMBL" id="JAGGNH010000005">
    <property type="protein sequence ID" value="KAJ0972704.1"/>
    <property type="molecule type" value="Genomic_DNA"/>
</dbReference>
<evidence type="ECO:0000256" key="3">
    <source>
        <dbReference type="ARBA" id="ARBA00023295"/>
    </source>
</evidence>
<keyword evidence="3" id="KW-0326">Glycosidase</keyword>
<dbReference type="InterPro" id="IPR050542">
    <property type="entry name" value="Glycosyl_Hydrlase18_Chitinase"/>
</dbReference>
<organism evidence="5 6">
    <name type="scientific">Dioscorea zingiberensis</name>
    <dbReference type="NCBI Taxonomy" id="325984"/>
    <lineage>
        <taxon>Eukaryota</taxon>
        <taxon>Viridiplantae</taxon>
        <taxon>Streptophyta</taxon>
        <taxon>Embryophyta</taxon>
        <taxon>Tracheophyta</taxon>
        <taxon>Spermatophyta</taxon>
        <taxon>Magnoliopsida</taxon>
        <taxon>Liliopsida</taxon>
        <taxon>Dioscoreales</taxon>
        <taxon>Dioscoreaceae</taxon>
        <taxon>Dioscorea</taxon>
    </lineage>
</organism>
<dbReference type="Gene3D" id="3.20.20.80">
    <property type="entry name" value="Glycosidases"/>
    <property type="match status" value="1"/>
</dbReference>
<dbReference type="AlphaFoldDB" id="A0A9D5CH14"/>
<evidence type="ECO:0000259" key="4">
    <source>
        <dbReference type="PROSITE" id="PS51910"/>
    </source>
</evidence>
<sequence>MSCSPSVAAPAATTSLPSSQEAKQIATYLWNNFLGGSSASRPLGAAVLNGIDFDIEGGTNQHWDELARYLKGFSQDVLLSAAPQCPFPDAWVGGALSTGLFDYVWVQFYNNSPCQYTGSTGNLAAAWKQWLTIDPREGGILGTSGVSRGRRHWVHSDGDSYISSVAGDQGV</sequence>